<keyword evidence="1" id="KW-0677">Repeat</keyword>
<organism evidence="5 6">
    <name type="scientific">Reticulomyxa filosa</name>
    <dbReference type="NCBI Taxonomy" id="46433"/>
    <lineage>
        <taxon>Eukaryota</taxon>
        <taxon>Sar</taxon>
        <taxon>Rhizaria</taxon>
        <taxon>Retaria</taxon>
        <taxon>Foraminifera</taxon>
        <taxon>Monothalamids</taxon>
        <taxon>Reticulomyxidae</taxon>
        <taxon>Reticulomyxa</taxon>
    </lineage>
</organism>
<dbReference type="Gene3D" id="6.10.140.2040">
    <property type="match status" value="1"/>
</dbReference>
<dbReference type="EMBL" id="ASPP01009194">
    <property type="protein sequence ID" value="ETO24479.1"/>
    <property type="molecule type" value="Genomic_DNA"/>
</dbReference>
<feature type="compositionally biased region" description="Basic and acidic residues" evidence="4">
    <location>
        <begin position="1"/>
        <end position="10"/>
    </location>
</feature>
<dbReference type="Gene3D" id="6.10.140.2130">
    <property type="match status" value="1"/>
</dbReference>
<evidence type="ECO:0000256" key="2">
    <source>
        <dbReference type="PROSITE-ProRule" id="PRU00401"/>
    </source>
</evidence>
<dbReference type="Proteomes" id="UP000023152">
    <property type="component" value="Unassembled WGS sequence"/>
</dbReference>
<evidence type="ECO:0000256" key="1">
    <source>
        <dbReference type="ARBA" id="ARBA00022737"/>
    </source>
</evidence>
<feature type="region of interest" description="Disordered" evidence="4">
    <location>
        <begin position="1"/>
        <end position="42"/>
    </location>
</feature>
<evidence type="ECO:0000313" key="6">
    <source>
        <dbReference type="Proteomes" id="UP000023152"/>
    </source>
</evidence>
<evidence type="ECO:0000256" key="3">
    <source>
        <dbReference type="SAM" id="Coils"/>
    </source>
</evidence>
<evidence type="ECO:0000313" key="5">
    <source>
        <dbReference type="EMBL" id="ETO24479.1"/>
    </source>
</evidence>
<dbReference type="SMART" id="SM00707">
    <property type="entry name" value="RPEL"/>
    <property type="match status" value="3"/>
</dbReference>
<dbReference type="InterPro" id="IPR004018">
    <property type="entry name" value="RPEL_repeat"/>
</dbReference>
<evidence type="ECO:0000256" key="4">
    <source>
        <dbReference type="SAM" id="MobiDB-lite"/>
    </source>
</evidence>
<feature type="repeat" description="RPEL" evidence="2">
    <location>
        <begin position="124"/>
        <end position="149"/>
    </location>
</feature>
<proteinExistence type="predicted"/>
<protein>
    <submittedName>
        <fullName evidence="5">Uncharacterized protein</fullName>
    </submittedName>
</protein>
<keyword evidence="6" id="KW-1185">Reference proteome</keyword>
<dbReference type="PROSITE" id="PS51073">
    <property type="entry name" value="RPEL"/>
    <property type="match status" value="1"/>
</dbReference>
<sequence length="286" mass="33463">MKTTGKKVEELSNESTSAHYNDNDDSNANNMNDERTVGQSQTEWETRMKATIAELRMENSQLRREKAEHAQEMEQMRQALWHREKRIKELESDLNYMKCMYMPQGTQELWPRTSSIISSGVMKDILDMRLKQRPNWSELHQRGILLDDPTSRLSEDVQQMGRTLKRRRASTTIQDFLPRRPLRSQLEQLHILETGSANMNMNMNVNSQHNHSDHPDHDQILQMLQSADSLLKASDQSLQNNKKELKRRLERKISERPTIHETIARGIMYTRPDTAWITSCGCDRTS</sequence>
<comment type="caution">
    <text evidence="5">The sequence shown here is derived from an EMBL/GenBank/DDBJ whole genome shotgun (WGS) entry which is preliminary data.</text>
</comment>
<keyword evidence="3" id="KW-0175">Coiled coil</keyword>
<reference evidence="5 6" key="1">
    <citation type="journal article" date="2013" name="Curr. Biol.">
        <title>The Genome of the Foraminiferan Reticulomyxa filosa.</title>
        <authorList>
            <person name="Glockner G."/>
            <person name="Hulsmann N."/>
            <person name="Schleicher M."/>
            <person name="Noegel A.A."/>
            <person name="Eichinger L."/>
            <person name="Gallinger C."/>
            <person name="Pawlowski J."/>
            <person name="Sierra R."/>
            <person name="Euteneuer U."/>
            <person name="Pillet L."/>
            <person name="Moustafa A."/>
            <person name="Platzer M."/>
            <person name="Groth M."/>
            <person name="Szafranski K."/>
            <person name="Schliwa M."/>
        </authorList>
    </citation>
    <scope>NUCLEOTIDE SEQUENCE [LARGE SCALE GENOMIC DNA]</scope>
</reference>
<gene>
    <name evidence="5" type="ORF">RFI_12678</name>
</gene>
<dbReference type="AlphaFoldDB" id="X6NFG6"/>
<name>X6NFG6_RETFI</name>
<feature type="coiled-coil region" evidence="3">
    <location>
        <begin position="45"/>
        <end position="93"/>
    </location>
</feature>
<accession>X6NFG6</accession>